<dbReference type="InterPro" id="IPR042118">
    <property type="entry name" value="QueA_dom1"/>
</dbReference>
<organism evidence="6 7">
    <name type="scientific">Nocardia huaxiensis</name>
    <dbReference type="NCBI Taxonomy" id="2755382"/>
    <lineage>
        <taxon>Bacteria</taxon>
        <taxon>Bacillati</taxon>
        <taxon>Actinomycetota</taxon>
        <taxon>Actinomycetes</taxon>
        <taxon>Mycobacteriales</taxon>
        <taxon>Nocardiaceae</taxon>
        <taxon>Nocardia</taxon>
    </lineage>
</organism>
<name>A0A7D6VD55_9NOCA</name>
<dbReference type="PANTHER" id="PTHR30307">
    <property type="entry name" value="S-ADENOSYLMETHIONINE:TRNA RIBOSYLTRANSFERASE-ISOMERASE"/>
    <property type="match status" value="1"/>
</dbReference>
<dbReference type="GO" id="GO:0051075">
    <property type="term" value="F:S-adenosylmethionine:tRNA ribosyltransferase-isomerase activity"/>
    <property type="evidence" value="ECO:0007669"/>
    <property type="project" value="TreeGrafter"/>
</dbReference>
<dbReference type="InterPro" id="IPR042119">
    <property type="entry name" value="QueA_dom2"/>
</dbReference>
<evidence type="ECO:0000256" key="1">
    <source>
        <dbReference type="ARBA" id="ARBA00022490"/>
    </source>
</evidence>
<evidence type="ECO:0000313" key="6">
    <source>
        <dbReference type="EMBL" id="QLY30057.1"/>
    </source>
</evidence>
<evidence type="ECO:0000256" key="4">
    <source>
        <dbReference type="ARBA" id="ARBA00022785"/>
    </source>
</evidence>
<dbReference type="EMBL" id="CP059399">
    <property type="protein sequence ID" value="QLY30057.1"/>
    <property type="molecule type" value="Genomic_DNA"/>
</dbReference>
<evidence type="ECO:0000256" key="5">
    <source>
        <dbReference type="SAM" id="MobiDB-lite"/>
    </source>
</evidence>
<gene>
    <name evidence="6" type="ORF">H0264_33550</name>
</gene>
<dbReference type="RefSeq" id="WP_181581256.1">
    <property type="nucleotide sequence ID" value="NZ_CP059399.1"/>
</dbReference>
<proteinExistence type="predicted"/>
<keyword evidence="4" id="KW-0671">Queuosine biosynthesis</keyword>
<evidence type="ECO:0000256" key="3">
    <source>
        <dbReference type="ARBA" id="ARBA00022691"/>
    </source>
</evidence>
<accession>A0A7D6VD55</accession>
<dbReference type="SUPFAM" id="SSF111337">
    <property type="entry name" value="QueA-like"/>
    <property type="match status" value="2"/>
</dbReference>
<protein>
    <submittedName>
        <fullName evidence="6">S-adenosylmethionine:tRNA ribosyltransferase-isomerase</fullName>
    </submittedName>
</protein>
<reference evidence="6 7" key="1">
    <citation type="submission" date="2020-07" db="EMBL/GenBank/DDBJ databases">
        <authorList>
            <person name="Zhuang K."/>
            <person name="Ran Y."/>
        </authorList>
    </citation>
    <scope>NUCLEOTIDE SEQUENCE [LARGE SCALE GENOMIC DNA]</scope>
    <source>
        <strain evidence="6 7">WCH-YHL-001</strain>
    </source>
</reference>
<dbReference type="InterPro" id="IPR003699">
    <property type="entry name" value="QueA"/>
</dbReference>
<dbReference type="Pfam" id="PF02547">
    <property type="entry name" value="Queuosine_synth"/>
    <property type="match status" value="2"/>
</dbReference>
<evidence type="ECO:0000256" key="2">
    <source>
        <dbReference type="ARBA" id="ARBA00022679"/>
    </source>
</evidence>
<keyword evidence="1" id="KW-0963">Cytoplasm</keyword>
<keyword evidence="3" id="KW-0949">S-adenosyl-L-methionine</keyword>
<dbReference type="KEGG" id="nhu:H0264_33550"/>
<feature type="compositionally biased region" description="Basic and acidic residues" evidence="5">
    <location>
        <begin position="113"/>
        <end position="126"/>
    </location>
</feature>
<dbReference type="Proteomes" id="UP000515512">
    <property type="component" value="Chromosome"/>
</dbReference>
<keyword evidence="2 6" id="KW-0808">Transferase</keyword>
<dbReference type="Gene3D" id="2.40.10.240">
    <property type="entry name" value="QueA-like"/>
    <property type="match status" value="1"/>
</dbReference>
<sequence length="395" mass="41585">MTVDLARHEFVVPAELTATSPPEVRGLARDEVRLLLSDGGTITHARFRELPSFLRPGDLVVVNNSAMIPAAVDARLGGAPAVVHFSTRLDDGRWVLELRDPRGTPWSAGSVPDPRDIRSEGRESHRGATASAALDADRTSLGARADGARPGSGAAEHARTAVEPGVRVGLAGGHSALLLAPWLPGSGRLWVAEVDTDVPALLARYGRPITYSYVCERWSASYYRTVFGREPGSAEMPSAGRPFTEALVTELVASGVGLAPITLHAGVSSPEAGEPPSPERFTVPEITARLVNATHAAGGRVVAVGTTVTRALESATDTGGSVRPRAGWTDLVLDGCRPARAVDGLITGWHEAGASHLQLLESVAGADVVRAAYRAALDTGYLWHEFGDTALLFRS</sequence>
<dbReference type="InterPro" id="IPR036100">
    <property type="entry name" value="QueA_sf"/>
</dbReference>
<dbReference type="Gene3D" id="3.40.1780.10">
    <property type="entry name" value="QueA-like"/>
    <property type="match status" value="2"/>
</dbReference>
<dbReference type="AlphaFoldDB" id="A0A7D6VD55"/>
<keyword evidence="6" id="KW-0413">Isomerase</keyword>
<dbReference type="GO" id="GO:0008616">
    <property type="term" value="P:tRNA queuosine(34) biosynthetic process"/>
    <property type="evidence" value="ECO:0007669"/>
    <property type="project" value="UniProtKB-KW"/>
</dbReference>
<feature type="region of interest" description="Disordered" evidence="5">
    <location>
        <begin position="103"/>
        <end position="159"/>
    </location>
</feature>
<evidence type="ECO:0000313" key="7">
    <source>
        <dbReference type="Proteomes" id="UP000515512"/>
    </source>
</evidence>
<dbReference type="PANTHER" id="PTHR30307:SF0">
    <property type="entry name" value="S-ADENOSYLMETHIONINE:TRNA RIBOSYLTRANSFERASE-ISOMERASE"/>
    <property type="match status" value="1"/>
</dbReference>
<keyword evidence="7" id="KW-1185">Reference proteome</keyword>